<proteinExistence type="predicted"/>
<dbReference type="KEGG" id="ske:Sked_21570"/>
<evidence type="ECO:0000259" key="1">
    <source>
        <dbReference type="SMART" id="SM00418"/>
    </source>
</evidence>
<protein>
    <submittedName>
        <fullName evidence="2">Transcriptional regulator, ArsR family</fullName>
    </submittedName>
</protein>
<evidence type="ECO:0000313" key="2">
    <source>
        <dbReference type="EMBL" id="ACZ22077.1"/>
    </source>
</evidence>
<accession>D1BIA0</accession>
<dbReference type="SMART" id="SM00418">
    <property type="entry name" value="HTH_ARSR"/>
    <property type="match status" value="1"/>
</dbReference>
<dbReference type="eggNOG" id="COG0640">
    <property type="taxonomic scope" value="Bacteria"/>
</dbReference>
<dbReference type="OrthoDB" id="4471357at2"/>
<dbReference type="Proteomes" id="UP000000322">
    <property type="component" value="Chromosome"/>
</dbReference>
<dbReference type="InterPro" id="IPR001845">
    <property type="entry name" value="HTH_ArsR_DNA-bd_dom"/>
</dbReference>
<dbReference type="InterPro" id="IPR036388">
    <property type="entry name" value="WH-like_DNA-bd_sf"/>
</dbReference>
<dbReference type="AlphaFoldDB" id="D1BIA0"/>
<organism evidence="2 3">
    <name type="scientific">Sanguibacter keddieii (strain ATCC 51767 / DSM 10542 / NCFB 3025 / ST-74)</name>
    <dbReference type="NCBI Taxonomy" id="446469"/>
    <lineage>
        <taxon>Bacteria</taxon>
        <taxon>Bacillati</taxon>
        <taxon>Actinomycetota</taxon>
        <taxon>Actinomycetes</taxon>
        <taxon>Micrococcales</taxon>
        <taxon>Sanguibacteraceae</taxon>
        <taxon>Sanguibacter</taxon>
    </lineage>
</organism>
<dbReference type="GO" id="GO:0003700">
    <property type="term" value="F:DNA-binding transcription factor activity"/>
    <property type="evidence" value="ECO:0007669"/>
    <property type="project" value="InterPro"/>
</dbReference>
<dbReference type="Gene3D" id="1.10.10.10">
    <property type="entry name" value="Winged helix-like DNA-binding domain superfamily/Winged helix DNA-binding domain"/>
    <property type="match status" value="1"/>
</dbReference>
<reference evidence="2 3" key="1">
    <citation type="journal article" date="2009" name="Stand. Genomic Sci.">
        <title>Complete genome sequence of Sanguibacter keddieii type strain (ST-74).</title>
        <authorList>
            <person name="Ivanova N."/>
            <person name="Sikorski J."/>
            <person name="Sims D."/>
            <person name="Brettin T."/>
            <person name="Detter J.C."/>
            <person name="Han C."/>
            <person name="Lapidus A."/>
            <person name="Copeland A."/>
            <person name="Glavina Del Rio T."/>
            <person name="Nolan M."/>
            <person name="Chen F."/>
            <person name="Lucas S."/>
            <person name="Tice H."/>
            <person name="Cheng J.F."/>
            <person name="Bruce D."/>
            <person name="Goodwin L."/>
            <person name="Pitluck S."/>
            <person name="Pati A."/>
            <person name="Mavromatis K."/>
            <person name="Chen A."/>
            <person name="Palaniappan K."/>
            <person name="D'haeseleer P."/>
            <person name="Chain P."/>
            <person name="Bristow J."/>
            <person name="Eisen J.A."/>
            <person name="Markowitz V."/>
            <person name="Hugenholtz P."/>
            <person name="Goker M."/>
            <person name="Pukall R."/>
            <person name="Klenk H.P."/>
            <person name="Kyrpides N.C."/>
        </authorList>
    </citation>
    <scope>NUCLEOTIDE SEQUENCE [LARGE SCALE GENOMIC DNA]</scope>
    <source>
        <strain evidence="3">ATCC 51767 / DSM 10542 / NCFB 3025 / ST-74</strain>
    </source>
</reference>
<dbReference type="PRINTS" id="PR00778">
    <property type="entry name" value="HTHARSR"/>
</dbReference>
<dbReference type="InterPro" id="IPR036390">
    <property type="entry name" value="WH_DNA-bd_sf"/>
</dbReference>
<dbReference type="EMBL" id="CP001819">
    <property type="protein sequence ID" value="ACZ22077.1"/>
    <property type="molecule type" value="Genomic_DNA"/>
</dbReference>
<keyword evidence="3" id="KW-1185">Reference proteome</keyword>
<name>D1BIA0_SANKS</name>
<dbReference type="RefSeq" id="WP_012867146.1">
    <property type="nucleotide sequence ID" value="NC_013521.1"/>
</dbReference>
<gene>
    <name evidence="2" type="ordered locus">Sked_21570</name>
</gene>
<dbReference type="SUPFAM" id="SSF46785">
    <property type="entry name" value="Winged helix' DNA-binding domain"/>
    <property type="match status" value="1"/>
</dbReference>
<dbReference type="HOGENOM" id="CLU_097806_4_0_11"/>
<feature type="domain" description="HTH arsR-type" evidence="1">
    <location>
        <begin position="9"/>
        <end position="89"/>
    </location>
</feature>
<sequence length="103" mass="11209">MPRELDLGAALTALAHPSRRQVVVDLAHDADDRERACGSFDLPVSKATKTHHFKVLREAGLVTQRDHGNGSTLTLRRAEIDRDLPGLLGLLLTEDATQTSADD</sequence>
<evidence type="ECO:0000313" key="3">
    <source>
        <dbReference type="Proteomes" id="UP000000322"/>
    </source>
</evidence>